<comment type="caution">
    <text evidence="5">The sequence shown here is derived from an EMBL/GenBank/DDBJ whole genome shotgun (WGS) entry which is preliminary data.</text>
</comment>
<evidence type="ECO:0000256" key="3">
    <source>
        <dbReference type="SAM" id="Phobius"/>
    </source>
</evidence>
<keyword evidence="3" id="KW-1133">Transmembrane helix</keyword>
<keyword evidence="6" id="KW-1185">Reference proteome</keyword>
<feature type="transmembrane region" description="Helical" evidence="3">
    <location>
        <begin position="177"/>
        <end position="197"/>
    </location>
</feature>
<protein>
    <submittedName>
        <fullName evidence="5">FHA domain-containing protein</fullName>
    </submittedName>
</protein>
<dbReference type="SUPFAM" id="SSF49879">
    <property type="entry name" value="SMAD/FHA domain"/>
    <property type="match status" value="1"/>
</dbReference>
<name>A0ABX0DV01_9ACTN</name>
<dbReference type="Proteomes" id="UP001518140">
    <property type="component" value="Unassembled WGS sequence"/>
</dbReference>
<evidence type="ECO:0000256" key="1">
    <source>
        <dbReference type="ARBA" id="ARBA00022553"/>
    </source>
</evidence>
<feature type="region of interest" description="Disordered" evidence="2">
    <location>
        <begin position="1"/>
        <end position="21"/>
    </location>
</feature>
<feature type="domain" description="FHA" evidence="4">
    <location>
        <begin position="33"/>
        <end position="82"/>
    </location>
</feature>
<accession>A0ABX0DV01</accession>
<gene>
    <name evidence="5" type="ORF">G6048_27615</name>
</gene>
<feature type="transmembrane region" description="Helical" evidence="3">
    <location>
        <begin position="230"/>
        <end position="254"/>
    </location>
</feature>
<dbReference type="EMBL" id="JAAKZX010000101">
    <property type="protein sequence ID" value="NGO45747.1"/>
    <property type="molecule type" value="Genomic_DNA"/>
</dbReference>
<keyword evidence="3" id="KW-0812">Transmembrane</keyword>
<evidence type="ECO:0000259" key="4">
    <source>
        <dbReference type="PROSITE" id="PS50006"/>
    </source>
</evidence>
<dbReference type="PROSITE" id="PS50006">
    <property type="entry name" value="FHA_DOMAIN"/>
    <property type="match status" value="1"/>
</dbReference>
<evidence type="ECO:0000256" key="2">
    <source>
        <dbReference type="SAM" id="MobiDB-lite"/>
    </source>
</evidence>
<dbReference type="PANTHER" id="PTHR23308">
    <property type="entry name" value="NUCLEAR INHIBITOR OF PROTEIN PHOSPHATASE-1"/>
    <property type="match status" value="1"/>
</dbReference>
<feature type="compositionally biased region" description="Polar residues" evidence="2">
    <location>
        <begin position="1"/>
        <end position="11"/>
    </location>
</feature>
<dbReference type="SMART" id="SM00240">
    <property type="entry name" value="FHA"/>
    <property type="match status" value="1"/>
</dbReference>
<dbReference type="InterPro" id="IPR050923">
    <property type="entry name" value="Cell_Proc_Reg/RNA_Proc"/>
</dbReference>
<dbReference type="Gene3D" id="2.60.200.20">
    <property type="match status" value="1"/>
</dbReference>
<evidence type="ECO:0000313" key="6">
    <source>
        <dbReference type="Proteomes" id="UP001518140"/>
    </source>
</evidence>
<dbReference type="RefSeq" id="WP_165342294.1">
    <property type="nucleotide sequence ID" value="NZ_JAAKZX010000101.1"/>
</dbReference>
<dbReference type="Pfam" id="PF00498">
    <property type="entry name" value="FHA"/>
    <property type="match status" value="1"/>
</dbReference>
<dbReference type="InterPro" id="IPR008984">
    <property type="entry name" value="SMAD_FHA_dom_sf"/>
</dbReference>
<dbReference type="InterPro" id="IPR000253">
    <property type="entry name" value="FHA_dom"/>
</dbReference>
<keyword evidence="3" id="KW-0472">Membrane</keyword>
<sequence>MTSYPSGSSDPRLTFTHPPHLSGSTLHLTGVRSILGRDPGCDIRLDDPYVSGTHAALSRSGRYVVLEDLGSANGTQVNNEPLQSPWTLQNGDVLTVGNVSIRYDDPDGTPQRGRAGEGTALMPVVNRVPVVNRAPRFDVGQQHGAHINNVGGHQYIDQRRESFLQQIAAARTRAKRLILLGLAIFTSGFAYFAWGILRFMGRIGEPIPDDPDKWPTPEDVLGTQINGIPVFLFGWAAALLGIFLMVIGLVMHIVTASRRRSYEVAASRRY</sequence>
<proteinExistence type="predicted"/>
<reference evidence="5 6" key="1">
    <citation type="submission" date="2020-02" db="EMBL/GenBank/DDBJ databases">
        <title>Whole-genome analyses of novel actinobacteria.</title>
        <authorList>
            <person name="Sahin N."/>
            <person name="Tokatli A."/>
        </authorList>
    </citation>
    <scope>NUCLEOTIDE SEQUENCE [LARGE SCALE GENOMIC DNA]</scope>
    <source>
        <strain evidence="5 6">YC419</strain>
    </source>
</reference>
<organism evidence="5 6">
    <name type="scientific">Streptomyces ureilyticus</name>
    <dbReference type="NCBI Taxonomy" id="1775131"/>
    <lineage>
        <taxon>Bacteria</taxon>
        <taxon>Bacillati</taxon>
        <taxon>Actinomycetota</taxon>
        <taxon>Actinomycetes</taxon>
        <taxon>Kitasatosporales</taxon>
        <taxon>Streptomycetaceae</taxon>
        <taxon>Streptomyces</taxon>
    </lineage>
</organism>
<evidence type="ECO:0000313" key="5">
    <source>
        <dbReference type="EMBL" id="NGO45747.1"/>
    </source>
</evidence>
<keyword evidence="1" id="KW-0597">Phosphoprotein</keyword>
<dbReference type="CDD" id="cd00060">
    <property type="entry name" value="FHA"/>
    <property type="match status" value="1"/>
</dbReference>